<gene>
    <name evidence="9" type="ORF">UA08_02356</name>
</gene>
<evidence type="ECO:0000256" key="2">
    <source>
        <dbReference type="ARBA" id="ARBA00011063"/>
    </source>
</evidence>
<keyword evidence="5" id="KW-0904">Protein phosphatase</keyword>
<dbReference type="SUPFAM" id="SSF52788">
    <property type="entry name" value="Phosphotyrosine protein phosphatases I"/>
    <property type="match status" value="1"/>
</dbReference>
<keyword evidence="3" id="KW-0963">Cytoplasm</keyword>
<evidence type="ECO:0000313" key="10">
    <source>
        <dbReference type="Proteomes" id="UP000214365"/>
    </source>
</evidence>
<evidence type="ECO:0000256" key="5">
    <source>
        <dbReference type="ARBA" id="ARBA00022912"/>
    </source>
</evidence>
<dbReference type="EMBL" id="LFMY01000003">
    <property type="protein sequence ID" value="OKL61758.1"/>
    <property type="molecule type" value="Genomic_DNA"/>
</dbReference>
<dbReference type="InterPro" id="IPR050438">
    <property type="entry name" value="LMW_PTPase"/>
</dbReference>
<dbReference type="PRINTS" id="PR00719">
    <property type="entry name" value="LMWPTPASE"/>
</dbReference>
<feature type="active site" description="Nucleophile" evidence="6">
    <location>
        <position position="16"/>
    </location>
</feature>
<name>A0A225AWR3_TALAT</name>
<feature type="signal peptide" evidence="7">
    <location>
        <begin position="1"/>
        <end position="26"/>
    </location>
</feature>
<keyword evidence="10" id="KW-1185">Reference proteome</keyword>
<organism evidence="9 10">
    <name type="scientific">Talaromyces atroroseus</name>
    <dbReference type="NCBI Taxonomy" id="1441469"/>
    <lineage>
        <taxon>Eukaryota</taxon>
        <taxon>Fungi</taxon>
        <taxon>Dikarya</taxon>
        <taxon>Ascomycota</taxon>
        <taxon>Pezizomycotina</taxon>
        <taxon>Eurotiomycetes</taxon>
        <taxon>Eurotiomycetidae</taxon>
        <taxon>Eurotiales</taxon>
        <taxon>Trichocomaceae</taxon>
        <taxon>Talaromyces</taxon>
        <taxon>Talaromyces sect. Trachyspermi</taxon>
    </lineage>
</organism>
<keyword evidence="4" id="KW-0378">Hydrolase</keyword>
<dbReference type="STRING" id="1441469.A0A225AWR3"/>
<dbReference type="GO" id="GO:0005737">
    <property type="term" value="C:cytoplasm"/>
    <property type="evidence" value="ECO:0007669"/>
    <property type="project" value="UniProtKB-SubCell"/>
</dbReference>
<feature type="active site" description="Proton donor" evidence="6">
    <location>
        <position position="172"/>
    </location>
</feature>
<comment type="similarity">
    <text evidence="2">Belongs to the low molecular weight phosphotyrosine protein phosphatase family.</text>
</comment>
<evidence type="ECO:0000256" key="4">
    <source>
        <dbReference type="ARBA" id="ARBA00022801"/>
    </source>
</evidence>
<dbReference type="OrthoDB" id="3388at2759"/>
<dbReference type="SMART" id="SM00226">
    <property type="entry name" value="LMWPc"/>
    <property type="match status" value="1"/>
</dbReference>
<protein>
    <recommendedName>
        <fullName evidence="8">Phosphotyrosine protein phosphatase I domain-containing protein</fullName>
    </recommendedName>
</protein>
<dbReference type="Pfam" id="PF01451">
    <property type="entry name" value="LMWPc"/>
    <property type="match status" value="1"/>
</dbReference>
<feature type="active site" evidence="6">
    <location>
        <position position="22"/>
    </location>
</feature>
<accession>A0A225AWR3</accession>
<evidence type="ECO:0000313" key="9">
    <source>
        <dbReference type="EMBL" id="OKL61758.1"/>
    </source>
</evidence>
<dbReference type="RefSeq" id="XP_020121879.1">
    <property type="nucleotide sequence ID" value="XM_020264389.1"/>
</dbReference>
<dbReference type="Gene3D" id="3.40.50.2300">
    <property type="match status" value="1"/>
</dbReference>
<dbReference type="InterPro" id="IPR023485">
    <property type="entry name" value="Ptyr_pPase"/>
</dbReference>
<comment type="caution">
    <text evidence="9">The sequence shown here is derived from an EMBL/GenBank/DDBJ whole genome shotgun (WGS) entry which is preliminary data.</text>
</comment>
<evidence type="ECO:0000256" key="1">
    <source>
        <dbReference type="ARBA" id="ARBA00004496"/>
    </source>
</evidence>
<keyword evidence="7" id="KW-0732">Signal</keyword>
<dbReference type="AlphaFoldDB" id="A0A225AWR3"/>
<dbReference type="GeneID" id="31002111"/>
<dbReference type="GO" id="GO:0003993">
    <property type="term" value="F:acid phosphatase activity"/>
    <property type="evidence" value="ECO:0007669"/>
    <property type="project" value="InterPro"/>
</dbReference>
<dbReference type="InterPro" id="IPR017867">
    <property type="entry name" value="Tyr_phospatase_low_mol_wt"/>
</dbReference>
<dbReference type="Proteomes" id="UP000214365">
    <property type="component" value="Unassembled WGS sequence"/>
</dbReference>
<dbReference type="CDD" id="cd16343">
    <property type="entry name" value="LMWPTP"/>
    <property type="match status" value="1"/>
</dbReference>
<feature type="chain" id="PRO_5013075950" description="Phosphotyrosine protein phosphatase I domain-containing protein" evidence="7">
    <location>
        <begin position="27"/>
        <end position="205"/>
    </location>
</feature>
<proteinExistence type="inferred from homology"/>
<feature type="domain" description="Phosphotyrosine protein phosphatase I" evidence="8">
    <location>
        <begin position="10"/>
        <end position="198"/>
    </location>
</feature>
<sequence length="205" mass="22573">MANPPTAAPVSVLFVCLGNICRSTMAEGVFRSLTSSSQQHSFLIDEIDSAGTGAYHVHDPPDHRTMATLRQHGIKNYNHAARKVTKEDFRTFDFILAMDQYNLRDLLRLRDSIMLGGQSGRTKGRITTSSLGQKGSAGETAISKIAEVRLFGDFNPDGTVNKQIGGGQEIEDPYYGGINGFEIAYEQAMKFSKGFLAYLEKQTEQ</sequence>
<reference evidence="9 10" key="1">
    <citation type="submission" date="2015-06" db="EMBL/GenBank/DDBJ databases">
        <title>Talaromyces atroroseus IBT 11181 draft genome.</title>
        <authorList>
            <person name="Rasmussen K.B."/>
            <person name="Rasmussen S."/>
            <person name="Petersen B."/>
            <person name="Sicheritz-Ponten T."/>
            <person name="Mortensen U.H."/>
            <person name="Thrane U."/>
        </authorList>
    </citation>
    <scope>NUCLEOTIDE SEQUENCE [LARGE SCALE GENOMIC DNA]</scope>
    <source>
        <strain evidence="9 10">IBT 11181</strain>
    </source>
</reference>
<dbReference type="PANTHER" id="PTHR11717:SF7">
    <property type="entry name" value="LOW MOLECULAR WEIGHT PHOSPHOTYROSINE PROTEIN PHOSPHATASE"/>
    <property type="match status" value="1"/>
</dbReference>
<evidence type="ECO:0000256" key="3">
    <source>
        <dbReference type="ARBA" id="ARBA00022490"/>
    </source>
</evidence>
<dbReference type="PRINTS" id="PR00720">
    <property type="entry name" value="MAMMALPTPASE"/>
</dbReference>
<dbReference type="InterPro" id="IPR002115">
    <property type="entry name" value="Tyr_Pase_low_mol_wt_mml"/>
</dbReference>
<evidence type="ECO:0000256" key="7">
    <source>
        <dbReference type="SAM" id="SignalP"/>
    </source>
</evidence>
<dbReference type="InterPro" id="IPR036196">
    <property type="entry name" value="Ptyr_pPase_sf"/>
</dbReference>
<dbReference type="PANTHER" id="PTHR11717">
    <property type="entry name" value="LOW MOLECULAR WEIGHT PROTEIN TYROSINE PHOSPHATASE"/>
    <property type="match status" value="1"/>
</dbReference>
<comment type="subcellular location">
    <subcellularLocation>
        <location evidence="1">Cytoplasm</location>
    </subcellularLocation>
</comment>
<evidence type="ECO:0000259" key="8">
    <source>
        <dbReference type="SMART" id="SM00226"/>
    </source>
</evidence>
<dbReference type="GO" id="GO:0004726">
    <property type="term" value="F:non-membrane spanning protein tyrosine phosphatase activity"/>
    <property type="evidence" value="ECO:0007669"/>
    <property type="project" value="InterPro"/>
</dbReference>
<evidence type="ECO:0000256" key="6">
    <source>
        <dbReference type="PIRSR" id="PIRSR617867-1"/>
    </source>
</evidence>